<name>A0A3Q7GQ32_SOLLC</name>
<accession>A0A3Q7GQ32</accession>
<dbReference type="PaxDb" id="4081-Solyc06g005040.1.1"/>
<reference evidence="1" key="1">
    <citation type="journal article" date="2012" name="Nature">
        <title>The tomato genome sequence provides insights into fleshy fruit evolution.</title>
        <authorList>
            <consortium name="Tomato Genome Consortium"/>
        </authorList>
    </citation>
    <scope>NUCLEOTIDE SEQUENCE [LARGE SCALE GENOMIC DNA]</scope>
    <source>
        <strain evidence="1">cv. Heinz 1706</strain>
    </source>
</reference>
<dbReference type="Gramene" id="Solyc06g005040.1.1">
    <property type="protein sequence ID" value="Solyc06g005040.1.1.1"/>
    <property type="gene ID" value="Solyc06g005040.1"/>
</dbReference>
<evidence type="ECO:0000313" key="2">
    <source>
        <dbReference type="Proteomes" id="UP000004994"/>
    </source>
</evidence>
<proteinExistence type="predicted"/>
<dbReference type="STRING" id="4081.A0A3Q7GQ32"/>
<sequence length="95" mass="10362">MSSPHTPTIYLLKDAAYPCYILSIVGARKSPLLDILAAGTLRTSVTLLLNSLPLPNPLSFCKLSAYVPQHDSCLSQLTFSELFAFSARLHDLKLA</sequence>
<dbReference type="EnsemblPlants" id="Solyc06g005040.1.1">
    <property type="protein sequence ID" value="Solyc06g005040.1.1.1"/>
    <property type="gene ID" value="Solyc06g005040.1"/>
</dbReference>
<keyword evidence="2" id="KW-1185">Reference proteome</keyword>
<evidence type="ECO:0000313" key="1">
    <source>
        <dbReference type="EnsemblPlants" id="Solyc06g005040.1.1.1"/>
    </source>
</evidence>
<dbReference type="InParanoid" id="A0A3Q7GQ32"/>
<protein>
    <submittedName>
        <fullName evidence="1">Uncharacterized protein</fullName>
    </submittedName>
</protein>
<dbReference type="Proteomes" id="UP000004994">
    <property type="component" value="Chromosome 6"/>
</dbReference>
<reference evidence="1" key="2">
    <citation type="submission" date="2019-01" db="UniProtKB">
        <authorList>
            <consortium name="EnsemblPlants"/>
        </authorList>
    </citation>
    <scope>IDENTIFICATION</scope>
    <source>
        <strain evidence="1">cv. Heinz 1706</strain>
    </source>
</reference>
<organism evidence="1">
    <name type="scientific">Solanum lycopersicum</name>
    <name type="common">Tomato</name>
    <name type="synonym">Lycopersicon esculentum</name>
    <dbReference type="NCBI Taxonomy" id="4081"/>
    <lineage>
        <taxon>Eukaryota</taxon>
        <taxon>Viridiplantae</taxon>
        <taxon>Streptophyta</taxon>
        <taxon>Embryophyta</taxon>
        <taxon>Tracheophyta</taxon>
        <taxon>Spermatophyta</taxon>
        <taxon>Magnoliopsida</taxon>
        <taxon>eudicotyledons</taxon>
        <taxon>Gunneridae</taxon>
        <taxon>Pentapetalae</taxon>
        <taxon>asterids</taxon>
        <taxon>lamiids</taxon>
        <taxon>Solanales</taxon>
        <taxon>Solanaceae</taxon>
        <taxon>Solanoideae</taxon>
        <taxon>Solaneae</taxon>
        <taxon>Solanum</taxon>
        <taxon>Solanum subgen. Lycopersicon</taxon>
    </lineage>
</organism>
<dbReference type="AlphaFoldDB" id="A0A3Q7GQ32"/>